<feature type="region of interest" description="Disordered" evidence="1">
    <location>
        <begin position="658"/>
        <end position="686"/>
    </location>
</feature>
<feature type="compositionally biased region" description="Low complexity" evidence="1">
    <location>
        <begin position="355"/>
        <end position="375"/>
    </location>
</feature>
<feature type="compositionally biased region" description="Gly residues" evidence="1">
    <location>
        <begin position="300"/>
        <end position="310"/>
    </location>
</feature>
<dbReference type="EMBL" id="LGTL01000016">
    <property type="protein sequence ID" value="KPA77506.1"/>
    <property type="molecule type" value="Genomic_DNA"/>
</dbReference>
<feature type="region of interest" description="Disordered" evidence="1">
    <location>
        <begin position="229"/>
        <end position="256"/>
    </location>
</feature>
<dbReference type="OrthoDB" id="273867at2759"/>
<keyword evidence="2" id="KW-0732">Signal</keyword>
<reference evidence="3 4" key="1">
    <citation type="submission" date="2015-07" db="EMBL/GenBank/DDBJ databases">
        <title>High-quality genome of monoxenous trypanosomatid Leptomonas pyrrhocoris.</title>
        <authorList>
            <person name="Flegontov P."/>
            <person name="Butenko A."/>
            <person name="Firsov S."/>
            <person name="Vlcek C."/>
            <person name="Logacheva M.D."/>
            <person name="Field M."/>
            <person name="Filatov D."/>
            <person name="Flegontova O."/>
            <person name="Gerasimov E."/>
            <person name="Jackson A.P."/>
            <person name="Kelly S."/>
            <person name="Opperdoes F."/>
            <person name="O'Reilly A."/>
            <person name="Votypka J."/>
            <person name="Yurchenko V."/>
            <person name="Lukes J."/>
        </authorList>
    </citation>
    <scope>NUCLEOTIDE SEQUENCE [LARGE SCALE GENOMIC DNA]</scope>
    <source>
        <strain evidence="3">H10</strain>
    </source>
</reference>
<feature type="compositionally biased region" description="Basic and acidic residues" evidence="1">
    <location>
        <begin position="114"/>
        <end position="125"/>
    </location>
</feature>
<dbReference type="VEuPathDB" id="TriTrypDB:LpyrH10_16_0730"/>
<gene>
    <name evidence="3" type="ORF">ABB37_06891</name>
</gene>
<name>A0A0M9FWH8_LEPPY</name>
<sequence length="787" mass="80432">MLSLLLELFVSVVLCGALVFFAFLNAPVEAGTGSDDEGTASAVDGAYELALLPPQDLPLFTVLSRYVALGEDTVCGTAYRWLLMSALHYAAREVYSDEHLREWGGSGDGVGETEVERGASSEEKSNSGSGSTVEVAAQQRRSRRRHRRGGPPTSTAAPMPLRYESAHWVNVLLRWAAFLSLGGGTVTPDVWTDHLLFYTERGLAAVNDGYAKKMRVRAAQTRVVASQLADAQQQQRESSPLAFHAPQQRLPSSSANAAAASPFTASKSVVRVELLELGAGLLGGPAREVRRPQLSTGDGLFHGVGRGPSGGPDASGQPGSFSPSLSASPTATGGGVGAGPSAAAVNANNHANVCATGSTNSNSPPLSSTHSTPTPNAQPPPLHTSAGVLLSSSMAGISSALADVVSSATTGNAGSTNRSSGVGGGEGGVGGSGGDYATACGSGTGLTMAGAGAQLGVVLPRVEGDVISVEQPYTSEATATFSSAAAAGAESSSTNVKANASSNSSHRSLPPPPLTPLRCFAVPLLYEDQRFHLRLGCCLPLGALLPVSLCVPPDVLTLDCAVAVRRVIFNGHLYAALHGPRVELSFPVAPQFTAVVEVMPDYAGGLREAHIGNSSGGSYSGLRSGGGGGMPPLSSVVGAARTLGHTFTAVNTTRNETTAMREGGGGGLRRKEPSPPARPPLPPFTLYPTGCHLNSGGCGLHATTTTTAPTTGTSSINERNENVQEVVLLAVRRLIQSLTYPNVLAGELVCAPGGYGNDDNGGGDGSPAGSALSMRWKRTSASLPLRM</sequence>
<feature type="region of interest" description="Disordered" evidence="1">
    <location>
        <begin position="103"/>
        <end position="158"/>
    </location>
</feature>
<dbReference type="Proteomes" id="UP000037923">
    <property type="component" value="Unassembled WGS sequence"/>
</dbReference>
<feature type="compositionally biased region" description="Polar residues" evidence="1">
    <location>
        <begin position="317"/>
        <end position="326"/>
    </location>
</feature>
<feature type="region of interest" description="Disordered" evidence="1">
    <location>
        <begin position="288"/>
        <end position="337"/>
    </location>
</feature>
<feature type="compositionally biased region" description="Pro residues" evidence="1">
    <location>
        <begin position="674"/>
        <end position="685"/>
    </location>
</feature>
<dbReference type="RefSeq" id="XP_015655944.1">
    <property type="nucleotide sequence ID" value="XM_015805331.1"/>
</dbReference>
<dbReference type="EMBL" id="LGTL01000016">
    <property type="protein sequence ID" value="KPA77505.1"/>
    <property type="molecule type" value="Genomic_DNA"/>
</dbReference>
<feature type="region of interest" description="Disordered" evidence="1">
    <location>
        <begin position="760"/>
        <end position="787"/>
    </location>
</feature>
<feature type="compositionally biased region" description="Polar residues" evidence="1">
    <location>
        <begin position="229"/>
        <end position="238"/>
    </location>
</feature>
<comment type="caution">
    <text evidence="3">The sequence shown here is derived from an EMBL/GenBank/DDBJ whole genome shotgun (WGS) entry which is preliminary data.</text>
</comment>
<evidence type="ECO:0000256" key="1">
    <source>
        <dbReference type="SAM" id="MobiDB-lite"/>
    </source>
</evidence>
<dbReference type="AlphaFoldDB" id="A0A0M9FWH8"/>
<dbReference type="OMA" id="EDQRFHV"/>
<evidence type="ECO:0000313" key="3">
    <source>
        <dbReference type="EMBL" id="KPA77505.1"/>
    </source>
</evidence>
<feature type="signal peptide" evidence="2">
    <location>
        <begin position="1"/>
        <end position="30"/>
    </location>
</feature>
<protein>
    <submittedName>
        <fullName evidence="3">Uncharacterized protein</fullName>
    </submittedName>
</protein>
<feature type="region of interest" description="Disordered" evidence="1">
    <location>
        <begin position="355"/>
        <end position="386"/>
    </location>
</feature>
<feature type="chain" id="PRO_5007418340" evidence="2">
    <location>
        <begin position="31"/>
        <end position="787"/>
    </location>
</feature>
<dbReference type="GeneID" id="26907177"/>
<evidence type="ECO:0000256" key="2">
    <source>
        <dbReference type="SAM" id="SignalP"/>
    </source>
</evidence>
<keyword evidence="4" id="KW-1185">Reference proteome</keyword>
<organism evidence="3 4">
    <name type="scientific">Leptomonas pyrrhocoris</name>
    <name type="common">Firebug parasite</name>
    <dbReference type="NCBI Taxonomy" id="157538"/>
    <lineage>
        <taxon>Eukaryota</taxon>
        <taxon>Discoba</taxon>
        <taxon>Euglenozoa</taxon>
        <taxon>Kinetoplastea</taxon>
        <taxon>Metakinetoplastina</taxon>
        <taxon>Trypanosomatida</taxon>
        <taxon>Trypanosomatidae</taxon>
        <taxon>Leishmaniinae</taxon>
        <taxon>Leptomonas</taxon>
    </lineage>
</organism>
<accession>A0A0M9FWH8</accession>
<proteinExistence type="predicted"/>
<evidence type="ECO:0000313" key="4">
    <source>
        <dbReference type="Proteomes" id="UP000037923"/>
    </source>
</evidence>
<dbReference type="RefSeq" id="XP_015655945.1">
    <property type="nucleotide sequence ID" value="XM_015805332.1"/>
</dbReference>
<feature type="compositionally biased region" description="Basic residues" evidence="1">
    <location>
        <begin position="140"/>
        <end position="149"/>
    </location>
</feature>